<sequence length="71" mass="7669">MRAQLLEARSVFTDLPAQLSPSTREAMAAAKHAKQMAVSMANAVEENQDLPNSEAPVTNVVENKMNELGTN</sequence>
<protein>
    <submittedName>
        <fullName evidence="2">Uncharacterized protein</fullName>
    </submittedName>
</protein>
<keyword evidence="3" id="KW-1185">Reference proteome</keyword>
<reference evidence="2 3" key="1">
    <citation type="submission" date="2014-03" db="EMBL/GenBank/DDBJ databases">
        <title>Draft genome of the hookworm Oesophagostomum dentatum.</title>
        <authorList>
            <person name="Mitreva M."/>
        </authorList>
    </citation>
    <scope>NUCLEOTIDE SEQUENCE [LARGE SCALE GENOMIC DNA]</scope>
    <source>
        <strain evidence="2 3">OD-Hann</strain>
    </source>
</reference>
<dbReference type="EMBL" id="KN552782">
    <property type="protein sequence ID" value="KHJ90672.1"/>
    <property type="molecule type" value="Genomic_DNA"/>
</dbReference>
<dbReference type="AlphaFoldDB" id="A0A0B1T4I2"/>
<organism evidence="2 3">
    <name type="scientific">Oesophagostomum dentatum</name>
    <name type="common">Nodular worm</name>
    <dbReference type="NCBI Taxonomy" id="61180"/>
    <lineage>
        <taxon>Eukaryota</taxon>
        <taxon>Metazoa</taxon>
        <taxon>Ecdysozoa</taxon>
        <taxon>Nematoda</taxon>
        <taxon>Chromadorea</taxon>
        <taxon>Rhabditida</taxon>
        <taxon>Rhabditina</taxon>
        <taxon>Rhabditomorpha</taxon>
        <taxon>Strongyloidea</taxon>
        <taxon>Strongylidae</taxon>
        <taxon>Oesophagostomum</taxon>
    </lineage>
</organism>
<evidence type="ECO:0000313" key="3">
    <source>
        <dbReference type="Proteomes" id="UP000053660"/>
    </source>
</evidence>
<proteinExistence type="predicted"/>
<feature type="region of interest" description="Disordered" evidence="1">
    <location>
        <begin position="46"/>
        <end position="71"/>
    </location>
</feature>
<accession>A0A0B1T4I2</accession>
<dbReference type="OrthoDB" id="5874903at2759"/>
<gene>
    <name evidence="2" type="ORF">OESDEN_09480</name>
</gene>
<name>A0A0B1T4I2_OESDE</name>
<dbReference type="Proteomes" id="UP000053660">
    <property type="component" value="Unassembled WGS sequence"/>
</dbReference>
<evidence type="ECO:0000313" key="2">
    <source>
        <dbReference type="EMBL" id="KHJ90672.1"/>
    </source>
</evidence>
<evidence type="ECO:0000256" key="1">
    <source>
        <dbReference type="SAM" id="MobiDB-lite"/>
    </source>
</evidence>